<protein>
    <submittedName>
        <fullName evidence="5">Transcriptional regulator NanR</fullName>
    </submittedName>
</protein>
<organism evidence="5 6">
    <name type="scientific">Tianweitania sediminis</name>
    <dbReference type="NCBI Taxonomy" id="1502156"/>
    <lineage>
        <taxon>Bacteria</taxon>
        <taxon>Pseudomonadati</taxon>
        <taxon>Pseudomonadota</taxon>
        <taxon>Alphaproteobacteria</taxon>
        <taxon>Hyphomicrobiales</taxon>
        <taxon>Phyllobacteriaceae</taxon>
        <taxon>Tianweitania</taxon>
    </lineage>
</organism>
<dbReference type="SUPFAM" id="SSF48008">
    <property type="entry name" value="GntR ligand-binding domain-like"/>
    <property type="match status" value="1"/>
</dbReference>
<proteinExistence type="predicted"/>
<evidence type="ECO:0000256" key="2">
    <source>
        <dbReference type="ARBA" id="ARBA00023125"/>
    </source>
</evidence>
<dbReference type="PRINTS" id="PR00035">
    <property type="entry name" value="HTHGNTR"/>
</dbReference>
<dbReference type="GO" id="GO:0003677">
    <property type="term" value="F:DNA binding"/>
    <property type="evidence" value="ECO:0007669"/>
    <property type="project" value="UniProtKB-KW"/>
</dbReference>
<dbReference type="InterPro" id="IPR000524">
    <property type="entry name" value="Tscrpt_reg_HTH_GntR"/>
</dbReference>
<reference evidence="5" key="1">
    <citation type="submission" date="2021-03" db="EMBL/GenBank/DDBJ databases">
        <title>Genome sequencing and assembly of Tianweitania sediminis.</title>
        <authorList>
            <person name="Chhetri G."/>
        </authorList>
    </citation>
    <scope>NUCLEOTIDE SEQUENCE</scope>
    <source>
        <strain evidence="5">Z8</strain>
    </source>
</reference>
<dbReference type="InterPro" id="IPR011711">
    <property type="entry name" value="GntR_C"/>
</dbReference>
<dbReference type="EMBL" id="JAGIYY010000001">
    <property type="protein sequence ID" value="MBP0438285.1"/>
    <property type="molecule type" value="Genomic_DNA"/>
</dbReference>
<keyword evidence="2" id="KW-0238">DNA-binding</keyword>
<keyword evidence="6" id="KW-1185">Reference proteome</keyword>
<dbReference type="InterPro" id="IPR008920">
    <property type="entry name" value="TF_FadR/GntR_C"/>
</dbReference>
<dbReference type="GO" id="GO:0003700">
    <property type="term" value="F:DNA-binding transcription factor activity"/>
    <property type="evidence" value="ECO:0007669"/>
    <property type="project" value="InterPro"/>
</dbReference>
<evidence type="ECO:0000313" key="5">
    <source>
        <dbReference type="EMBL" id="MBP0438285.1"/>
    </source>
</evidence>
<evidence type="ECO:0000256" key="1">
    <source>
        <dbReference type="ARBA" id="ARBA00023015"/>
    </source>
</evidence>
<evidence type="ECO:0000256" key="3">
    <source>
        <dbReference type="ARBA" id="ARBA00023163"/>
    </source>
</evidence>
<evidence type="ECO:0000313" key="6">
    <source>
        <dbReference type="Proteomes" id="UP000666240"/>
    </source>
</evidence>
<dbReference type="AlphaFoldDB" id="A0A8J7UIY3"/>
<keyword evidence="1" id="KW-0805">Transcription regulation</keyword>
<dbReference type="NCBIfam" id="NF003011">
    <property type="entry name" value="PRK03837.1"/>
    <property type="match status" value="1"/>
</dbReference>
<name>A0A8J7UIY3_9HYPH</name>
<dbReference type="CDD" id="cd07377">
    <property type="entry name" value="WHTH_GntR"/>
    <property type="match status" value="1"/>
</dbReference>
<accession>A0A8J7UIY3</accession>
<dbReference type="Pfam" id="PF07729">
    <property type="entry name" value="FCD"/>
    <property type="match status" value="1"/>
</dbReference>
<dbReference type="Gene3D" id="1.20.120.530">
    <property type="entry name" value="GntR ligand-binding domain-like"/>
    <property type="match status" value="1"/>
</dbReference>
<dbReference type="Pfam" id="PF00392">
    <property type="entry name" value="GntR"/>
    <property type="match status" value="1"/>
</dbReference>
<evidence type="ECO:0000259" key="4">
    <source>
        <dbReference type="PROSITE" id="PS50949"/>
    </source>
</evidence>
<dbReference type="InterPro" id="IPR036390">
    <property type="entry name" value="WH_DNA-bd_sf"/>
</dbReference>
<dbReference type="RefSeq" id="WP_209334196.1">
    <property type="nucleotide sequence ID" value="NZ_JAGIYY010000001.1"/>
</dbReference>
<comment type="caution">
    <text evidence="5">The sequence shown here is derived from an EMBL/GenBank/DDBJ whole genome shotgun (WGS) entry which is preliminary data.</text>
</comment>
<dbReference type="PANTHER" id="PTHR43537">
    <property type="entry name" value="TRANSCRIPTIONAL REGULATOR, GNTR FAMILY"/>
    <property type="match status" value="1"/>
</dbReference>
<dbReference type="Gene3D" id="1.10.10.10">
    <property type="entry name" value="Winged helix-like DNA-binding domain superfamily/Winged helix DNA-binding domain"/>
    <property type="match status" value="1"/>
</dbReference>
<sequence>MEPVHKRKLYQEVLDRLITAISTSEFPPGSQLPSERELMNMIGVGRPSIREAMLTLQQMGLIKISHGERARVINPTPEVIVNQISAAMIMLLATSSRGLDELKEARLWLETSMVSLATRNATAKDLEALAASVRELQDARGDQSRFVAADMAFHGIIADMSGNSMIAAVTKGMLDWLSRFKRELVSVRGKERLTIEEHEKIYKAIAAGDAEGASQAMRDHITRGNKLYWQTAEPTQLADA</sequence>
<dbReference type="SUPFAM" id="SSF46785">
    <property type="entry name" value="Winged helix' DNA-binding domain"/>
    <property type="match status" value="1"/>
</dbReference>
<dbReference type="PROSITE" id="PS50949">
    <property type="entry name" value="HTH_GNTR"/>
    <property type="match status" value="1"/>
</dbReference>
<dbReference type="SMART" id="SM00345">
    <property type="entry name" value="HTH_GNTR"/>
    <property type="match status" value="1"/>
</dbReference>
<gene>
    <name evidence="5" type="primary">nanR</name>
    <name evidence="5" type="ORF">J5Y06_06460</name>
</gene>
<keyword evidence="3" id="KW-0804">Transcription</keyword>
<dbReference type="InterPro" id="IPR036388">
    <property type="entry name" value="WH-like_DNA-bd_sf"/>
</dbReference>
<dbReference type="PANTHER" id="PTHR43537:SF5">
    <property type="entry name" value="UXU OPERON TRANSCRIPTIONAL REGULATOR"/>
    <property type="match status" value="1"/>
</dbReference>
<dbReference type="SMART" id="SM00895">
    <property type="entry name" value="FCD"/>
    <property type="match status" value="1"/>
</dbReference>
<feature type="domain" description="HTH gntR-type" evidence="4">
    <location>
        <begin position="7"/>
        <end position="76"/>
    </location>
</feature>
<dbReference type="Proteomes" id="UP000666240">
    <property type="component" value="Unassembled WGS sequence"/>
</dbReference>